<comment type="caution">
    <text evidence="1">The sequence shown here is derived from an EMBL/GenBank/DDBJ whole genome shotgun (WGS) entry which is preliminary data.</text>
</comment>
<sequence length="168" mass="17423">MTERRGRSLLTPVAISTVAVIAALALTSCGDITSNSAGPAPSTVRRSIVDIVDSSTAVLGGQWVVYSGPSVEACGGVPDRARYVYIMDRVDRPGDDPTADLAAISALWKKKGIDVSDYESGGTDPLRGLRGVGGPTTSIGFDAFPDGYSITAVSDCADGNVNDLRRSE</sequence>
<accession>A0ABP4K2U7</accession>
<evidence type="ECO:0000313" key="1">
    <source>
        <dbReference type="EMBL" id="GAA1493057.1"/>
    </source>
</evidence>
<organism evidence="1 2">
    <name type="scientific">Curtobacterium herbarum</name>
    <dbReference type="NCBI Taxonomy" id="150122"/>
    <lineage>
        <taxon>Bacteria</taxon>
        <taxon>Bacillati</taxon>
        <taxon>Actinomycetota</taxon>
        <taxon>Actinomycetes</taxon>
        <taxon>Micrococcales</taxon>
        <taxon>Microbacteriaceae</taxon>
        <taxon>Curtobacterium</taxon>
    </lineage>
</organism>
<dbReference type="RefSeq" id="WP_259558198.1">
    <property type="nucleotide sequence ID" value="NZ_JANVAG010000003.1"/>
</dbReference>
<dbReference type="EMBL" id="BAAAJX010000005">
    <property type="protein sequence ID" value="GAA1493057.1"/>
    <property type="molecule type" value="Genomic_DNA"/>
</dbReference>
<evidence type="ECO:0000313" key="2">
    <source>
        <dbReference type="Proteomes" id="UP001501742"/>
    </source>
</evidence>
<protein>
    <recommendedName>
        <fullName evidence="3">Lipoprotein</fullName>
    </recommendedName>
</protein>
<name>A0ABP4K2U7_9MICO</name>
<reference evidence="2" key="1">
    <citation type="journal article" date="2019" name="Int. J. Syst. Evol. Microbiol.">
        <title>The Global Catalogue of Microorganisms (GCM) 10K type strain sequencing project: providing services to taxonomists for standard genome sequencing and annotation.</title>
        <authorList>
            <consortium name="The Broad Institute Genomics Platform"/>
            <consortium name="The Broad Institute Genome Sequencing Center for Infectious Disease"/>
            <person name="Wu L."/>
            <person name="Ma J."/>
        </authorList>
    </citation>
    <scope>NUCLEOTIDE SEQUENCE [LARGE SCALE GENOMIC DNA]</scope>
    <source>
        <strain evidence="2">JCM 12140</strain>
    </source>
</reference>
<dbReference type="Proteomes" id="UP001501742">
    <property type="component" value="Unassembled WGS sequence"/>
</dbReference>
<proteinExistence type="predicted"/>
<keyword evidence="2" id="KW-1185">Reference proteome</keyword>
<dbReference type="PROSITE" id="PS51257">
    <property type="entry name" value="PROKAR_LIPOPROTEIN"/>
    <property type="match status" value="1"/>
</dbReference>
<gene>
    <name evidence="1" type="ORF">GCM10009627_14030</name>
</gene>
<evidence type="ECO:0008006" key="3">
    <source>
        <dbReference type="Google" id="ProtNLM"/>
    </source>
</evidence>